<accession>A0A4P7N5F9</accession>
<feature type="region of interest" description="Disordered" evidence="1">
    <location>
        <begin position="1"/>
        <end position="24"/>
    </location>
</feature>
<dbReference type="AlphaFoldDB" id="A0A4P7N5F9"/>
<name>A0A4P7N5F9_PYROR</name>
<reference evidence="4 5" key="1">
    <citation type="journal article" date="2019" name="Mol. Biol. Evol.">
        <title>Blast fungal genomes show frequent chromosomal changes, gene gains and losses, and effector gene turnover.</title>
        <authorList>
            <person name="Gomez Luciano L.B."/>
            <person name="Jason Tsai I."/>
            <person name="Chuma I."/>
            <person name="Tosa Y."/>
            <person name="Chen Y.H."/>
            <person name="Li J.Y."/>
            <person name="Li M.Y."/>
            <person name="Jade Lu M.Y."/>
            <person name="Nakayashiki H."/>
            <person name="Li W.H."/>
        </authorList>
    </citation>
    <scope>NUCLEOTIDE SEQUENCE [LARGE SCALE GENOMIC DNA]</scope>
    <source>
        <strain evidence="4">MZ5-1-6</strain>
    </source>
</reference>
<keyword evidence="2" id="KW-1133">Transmembrane helix</keyword>
<evidence type="ECO:0000313" key="5">
    <source>
        <dbReference type="Proteomes" id="UP000294847"/>
    </source>
</evidence>
<feature type="domain" description="DUF6594" evidence="3">
    <location>
        <begin position="21"/>
        <end position="216"/>
    </location>
</feature>
<feature type="transmembrane region" description="Helical" evidence="2">
    <location>
        <begin position="149"/>
        <end position="168"/>
    </location>
</feature>
<evidence type="ECO:0000256" key="2">
    <source>
        <dbReference type="SAM" id="Phobius"/>
    </source>
</evidence>
<dbReference type="Pfam" id="PF20237">
    <property type="entry name" value="DUF6594"/>
    <property type="match status" value="1"/>
</dbReference>
<proteinExistence type="predicted"/>
<dbReference type="InterPro" id="IPR046529">
    <property type="entry name" value="DUF6594"/>
</dbReference>
<dbReference type="Proteomes" id="UP000294847">
    <property type="component" value="Chromosome 2"/>
</dbReference>
<feature type="transmembrane region" description="Helical" evidence="2">
    <location>
        <begin position="203"/>
        <end position="220"/>
    </location>
</feature>
<feature type="transmembrane region" description="Helical" evidence="2">
    <location>
        <begin position="180"/>
        <end position="197"/>
    </location>
</feature>
<organism evidence="4 5">
    <name type="scientific">Pyricularia oryzae</name>
    <name type="common">Rice blast fungus</name>
    <name type="synonym">Magnaporthe oryzae</name>
    <dbReference type="NCBI Taxonomy" id="318829"/>
    <lineage>
        <taxon>Eukaryota</taxon>
        <taxon>Fungi</taxon>
        <taxon>Dikarya</taxon>
        <taxon>Ascomycota</taxon>
        <taxon>Pezizomycotina</taxon>
        <taxon>Sordariomycetes</taxon>
        <taxon>Sordariomycetidae</taxon>
        <taxon>Magnaporthales</taxon>
        <taxon>Pyriculariaceae</taxon>
        <taxon>Pyricularia</taxon>
    </lineage>
</organism>
<protein>
    <recommendedName>
        <fullName evidence="3">DUF6594 domain-containing protein</fullName>
    </recommendedName>
</protein>
<keyword evidence="2" id="KW-0472">Membrane</keyword>
<gene>
    <name evidence="4" type="ORF">PoMZ_01708</name>
</gene>
<evidence type="ECO:0000256" key="1">
    <source>
        <dbReference type="SAM" id="MobiDB-lite"/>
    </source>
</evidence>
<evidence type="ECO:0000259" key="3">
    <source>
        <dbReference type="Pfam" id="PF20237"/>
    </source>
</evidence>
<dbReference type="EMBL" id="CP034205">
    <property type="protein sequence ID" value="QBZ56792.1"/>
    <property type="molecule type" value="Genomic_DNA"/>
</dbReference>
<evidence type="ECO:0000313" key="4">
    <source>
        <dbReference type="EMBL" id="QBZ56792.1"/>
    </source>
</evidence>
<sequence length="221" mass="25414">MEIEPFGSDRLGFQNCRRDSNVPPPKNTINRDIIIKLKDLLQSYDDAFITFNQIMAMETFSLIKDTKQLNLRTEFTLGEIYKTRMLRADLDSRLHTDPFQRQIHKWFRAFHFKRQTKNAIGEAESSQPRPSKSPSKSPFYRNSILISEIFGKVITILVTLLFLILPLALLSQEVDKRRQLIVVSVFILFFALVVAMGLKMPSYQIMAVCAAYAAVLSTFVS</sequence>
<keyword evidence="2" id="KW-0812">Transmembrane</keyword>